<evidence type="ECO:0000313" key="1">
    <source>
        <dbReference type="EMBL" id="TDV56582.1"/>
    </source>
</evidence>
<organism evidence="1 2">
    <name type="scientific">Actinophytocola oryzae</name>
    <dbReference type="NCBI Taxonomy" id="502181"/>
    <lineage>
        <taxon>Bacteria</taxon>
        <taxon>Bacillati</taxon>
        <taxon>Actinomycetota</taxon>
        <taxon>Actinomycetes</taxon>
        <taxon>Pseudonocardiales</taxon>
        <taxon>Pseudonocardiaceae</taxon>
    </lineage>
</organism>
<sequence>MSGLLRQPVLWLAIGAVLVAGTSFVVGHGNEPAAAPRGDTLSATDLGTQVRRFAAGLHDDARYRAPRQSERRQLLSALRALAAGDSERAEDEAAELGFTVRTGTDERTGRRYGLAVNPKGERGWGWYLVDLSAPVRLAVEVPHPNFDLHTEEIGLALYRAVPGSLLMVAGTHRRVDDGAGDVAHRTDSMFHAVASDIAGRGLPQVQLHGFHDDNLPDVDVVVSPGAADPDDAVSRVADRIDDADLRVCRSWRGDCGRLEGTTNVQGRDAARQGTTFVHVEISRSVRDDRDDWSALVRAMADAELD</sequence>
<dbReference type="AlphaFoldDB" id="A0A4R7W2A6"/>
<accession>A0A4R7W2A6</accession>
<proteinExistence type="predicted"/>
<keyword evidence="2" id="KW-1185">Reference proteome</keyword>
<gene>
    <name evidence="1" type="ORF">CLV71_102649</name>
</gene>
<comment type="caution">
    <text evidence="1">The sequence shown here is derived from an EMBL/GenBank/DDBJ whole genome shotgun (WGS) entry which is preliminary data.</text>
</comment>
<name>A0A4R7W2A6_9PSEU</name>
<dbReference type="Proteomes" id="UP000294927">
    <property type="component" value="Unassembled WGS sequence"/>
</dbReference>
<evidence type="ECO:0000313" key="2">
    <source>
        <dbReference type="Proteomes" id="UP000294927"/>
    </source>
</evidence>
<dbReference type="RefSeq" id="WP_208297422.1">
    <property type="nucleotide sequence ID" value="NZ_SOCP01000002.1"/>
</dbReference>
<protein>
    <submittedName>
        <fullName evidence="1">Uncharacterized protein</fullName>
    </submittedName>
</protein>
<reference evidence="1 2" key="1">
    <citation type="submission" date="2019-03" db="EMBL/GenBank/DDBJ databases">
        <title>Genomic Encyclopedia of Archaeal and Bacterial Type Strains, Phase II (KMG-II): from individual species to whole genera.</title>
        <authorList>
            <person name="Goeker M."/>
        </authorList>
    </citation>
    <scope>NUCLEOTIDE SEQUENCE [LARGE SCALE GENOMIC DNA]</scope>
    <source>
        <strain evidence="1 2">DSM 45499</strain>
    </source>
</reference>
<dbReference type="EMBL" id="SOCP01000002">
    <property type="protein sequence ID" value="TDV56582.1"/>
    <property type="molecule type" value="Genomic_DNA"/>
</dbReference>